<evidence type="ECO:0000256" key="2">
    <source>
        <dbReference type="ARBA" id="ARBA00001946"/>
    </source>
</evidence>
<keyword evidence="9" id="KW-0460">Magnesium</keyword>
<dbReference type="Proteomes" id="UP000515153">
    <property type="component" value="Unplaced"/>
</dbReference>
<feature type="region of interest" description="Disordered" evidence="10">
    <location>
        <begin position="1"/>
        <end position="215"/>
    </location>
</feature>
<dbReference type="GO" id="GO:0010605">
    <property type="term" value="P:negative regulation of macromolecule metabolic process"/>
    <property type="evidence" value="ECO:0007669"/>
    <property type="project" value="UniProtKB-ARBA"/>
</dbReference>
<organism evidence="13 14">
    <name type="scientific">Pyricularia grisea</name>
    <name type="common">Crabgrass-specific blast fungus</name>
    <name type="synonym">Magnaporthe grisea</name>
    <dbReference type="NCBI Taxonomy" id="148305"/>
    <lineage>
        <taxon>Eukaryota</taxon>
        <taxon>Fungi</taxon>
        <taxon>Dikarya</taxon>
        <taxon>Ascomycota</taxon>
        <taxon>Pezizomycotina</taxon>
        <taxon>Sordariomycetes</taxon>
        <taxon>Sordariomycetidae</taxon>
        <taxon>Magnaporthales</taxon>
        <taxon>Pyriculariaceae</taxon>
        <taxon>Pyricularia</taxon>
    </lineage>
</organism>
<evidence type="ECO:0000256" key="5">
    <source>
        <dbReference type="ARBA" id="ARBA00012388"/>
    </source>
</evidence>
<feature type="domain" description="Poly(A) RNA polymerase mitochondrial-like central palm" evidence="12">
    <location>
        <begin position="234"/>
        <end position="349"/>
    </location>
</feature>
<evidence type="ECO:0000256" key="8">
    <source>
        <dbReference type="ARBA" id="ARBA00022723"/>
    </source>
</evidence>
<evidence type="ECO:0000256" key="10">
    <source>
        <dbReference type="SAM" id="MobiDB-lite"/>
    </source>
</evidence>
<dbReference type="EC" id="2.7.7.19" evidence="5"/>
<reference evidence="14" key="2">
    <citation type="submission" date="2019-10" db="EMBL/GenBank/DDBJ databases">
        <authorList>
            <consortium name="NCBI Genome Project"/>
        </authorList>
    </citation>
    <scope>NUCLEOTIDE SEQUENCE</scope>
    <source>
        <strain evidence="14">NI907</strain>
    </source>
</reference>
<reference evidence="14" key="1">
    <citation type="journal article" date="2019" name="Mol. Biol. Evol.">
        <title>Blast fungal genomes show frequent chromosomal changes, gene gains and losses, and effector gene turnover.</title>
        <authorList>
            <person name="Gomez Luciano L.B."/>
            <person name="Jason Tsai I."/>
            <person name="Chuma I."/>
            <person name="Tosa Y."/>
            <person name="Chen Y.H."/>
            <person name="Li J.Y."/>
            <person name="Li M.Y."/>
            <person name="Jade Lu M.Y."/>
            <person name="Nakayashiki H."/>
            <person name="Li W.H."/>
        </authorList>
    </citation>
    <scope>NUCLEOTIDE SEQUENCE</scope>
    <source>
        <strain evidence="14">NI907</strain>
    </source>
</reference>
<dbReference type="GeneID" id="41958622"/>
<gene>
    <name evidence="14" type="ORF">PgNI_03659</name>
</gene>
<evidence type="ECO:0000256" key="7">
    <source>
        <dbReference type="ARBA" id="ARBA00022679"/>
    </source>
</evidence>
<evidence type="ECO:0000259" key="12">
    <source>
        <dbReference type="Pfam" id="PF22600"/>
    </source>
</evidence>
<evidence type="ECO:0000256" key="1">
    <source>
        <dbReference type="ARBA" id="ARBA00001936"/>
    </source>
</evidence>
<dbReference type="Pfam" id="PF03828">
    <property type="entry name" value="PAP_assoc"/>
    <property type="match status" value="1"/>
</dbReference>
<protein>
    <recommendedName>
        <fullName evidence="5">polynucleotide adenylyltransferase</fullName>
        <ecNumber evidence="5">2.7.7.19</ecNumber>
    </recommendedName>
</protein>
<dbReference type="GO" id="GO:0050265">
    <property type="term" value="F:RNA uridylyltransferase activity"/>
    <property type="evidence" value="ECO:0007669"/>
    <property type="project" value="TreeGrafter"/>
</dbReference>
<evidence type="ECO:0000256" key="9">
    <source>
        <dbReference type="ARBA" id="ARBA00022842"/>
    </source>
</evidence>
<feature type="compositionally biased region" description="Polar residues" evidence="10">
    <location>
        <begin position="127"/>
        <end position="142"/>
    </location>
</feature>
<evidence type="ECO:0000256" key="4">
    <source>
        <dbReference type="ARBA" id="ARBA00008593"/>
    </source>
</evidence>
<dbReference type="RefSeq" id="XP_030984764.1">
    <property type="nucleotide sequence ID" value="XM_031123713.1"/>
</dbReference>
<comment type="cofactor">
    <cofactor evidence="2">
        <name>Mg(2+)</name>
        <dbReference type="ChEBI" id="CHEBI:18420"/>
    </cofactor>
</comment>
<feature type="region of interest" description="Disordered" evidence="10">
    <location>
        <begin position="949"/>
        <end position="978"/>
    </location>
</feature>
<evidence type="ECO:0000259" key="11">
    <source>
        <dbReference type="Pfam" id="PF03828"/>
    </source>
</evidence>
<feature type="compositionally biased region" description="Low complexity" evidence="10">
    <location>
        <begin position="103"/>
        <end position="114"/>
    </location>
</feature>
<reference evidence="14" key="3">
    <citation type="submission" date="2025-08" db="UniProtKB">
        <authorList>
            <consortium name="RefSeq"/>
        </authorList>
    </citation>
    <scope>IDENTIFICATION</scope>
    <source>
        <strain evidence="14">NI907</strain>
    </source>
</reference>
<dbReference type="SUPFAM" id="SSF81301">
    <property type="entry name" value="Nucleotidyltransferase"/>
    <property type="match status" value="2"/>
</dbReference>
<evidence type="ECO:0000256" key="6">
    <source>
        <dbReference type="ARBA" id="ARBA00022490"/>
    </source>
</evidence>
<dbReference type="InterPro" id="IPR002058">
    <property type="entry name" value="PAP_assoc"/>
</dbReference>
<feature type="region of interest" description="Disordered" evidence="10">
    <location>
        <begin position="366"/>
        <end position="396"/>
    </location>
</feature>
<proteinExistence type="inferred from homology"/>
<dbReference type="PANTHER" id="PTHR12271:SF40">
    <property type="entry name" value="POLY(A) RNA POLYMERASE GLD2"/>
    <property type="match status" value="1"/>
</dbReference>
<dbReference type="GO" id="GO:1990817">
    <property type="term" value="F:poly(A) RNA polymerase activity"/>
    <property type="evidence" value="ECO:0007669"/>
    <property type="project" value="UniProtKB-EC"/>
</dbReference>
<evidence type="ECO:0000313" key="14">
    <source>
        <dbReference type="RefSeq" id="XP_030984764.1"/>
    </source>
</evidence>
<comment type="cofactor">
    <cofactor evidence="1">
        <name>Mn(2+)</name>
        <dbReference type="ChEBI" id="CHEBI:29035"/>
    </cofactor>
</comment>
<dbReference type="KEGG" id="pgri:PgNI_03659"/>
<dbReference type="Gene3D" id="3.30.460.10">
    <property type="entry name" value="Beta Polymerase, domain 2"/>
    <property type="match status" value="1"/>
</dbReference>
<feature type="domain" description="PAP-associated" evidence="11">
    <location>
        <begin position="886"/>
        <end position="936"/>
    </location>
</feature>
<dbReference type="GO" id="GO:0005737">
    <property type="term" value="C:cytoplasm"/>
    <property type="evidence" value="ECO:0007669"/>
    <property type="project" value="UniProtKB-SubCell"/>
</dbReference>
<dbReference type="Gene3D" id="1.10.1410.10">
    <property type="match status" value="1"/>
</dbReference>
<comment type="subcellular location">
    <subcellularLocation>
        <location evidence="3">Cytoplasm</location>
    </subcellularLocation>
</comment>
<keyword evidence="6" id="KW-0963">Cytoplasm</keyword>
<evidence type="ECO:0000256" key="3">
    <source>
        <dbReference type="ARBA" id="ARBA00004496"/>
    </source>
</evidence>
<dbReference type="InterPro" id="IPR054708">
    <property type="entry name" value="MTPAP-like_central"/>
</dbReference>
<keyword evidence="13" id="KW-1185">Reference proteome</keyword>
<feature type="compositionally biased region" description="Basic and acidic residues" evidence="10">
    <location>
        <begin position="366"/>
        <end position="375"/>
    </location>
</feature>
<name>A0A6P8BCI1_PYRGI</name>
<dbReference type="SUPFAM" id="SSF81631">
    <property type="entry name" value="PAP/OAS1 substrate-binding domain"/>
    <property type="match status" value="1"/>
</dbReference>
<keyword evidence="8" id="KW-0479">Metal-binding</keyword>
<keyword evidence="7" id="KW-0808">Transferase</keyword>
<evidence type="ECO:0000313" key="13">
    <source>
        <dbReference type="Proteomes" id="UP000515153"/>
    </source>
</evidence>
<dbReference type="InterPro" id="IPR043519">
    <property type="entry name" value="NT_sf"/>
</dbReference>
<accession>A0A6P8BCI1</accession>
<dbReference type="AlphaFoldDB" id="A0A6P8BCI1"/>
<dbReference type="GO" id="GO:0031123">
    <property type="term" value="P:RNA 3'-end processing"/>
    <property type="evidence" value="ECO:0007669"/>
    <property type="project" value="TreeGrafter"/>
</dbReference>
<dbReference type="Pfam" id="PF22600">
    <property type="entry name" value="MTPAP-like_central"/>
    <property type="match status" value="1"/>
</dbReference>
<dbReference type="PANTHER" id="PTHR12271">
    <property type="entry name" value="POLY A POLYMERASE CID PAP -RELATED"/>
    <property type="match status" value="1"/>
</dbReference>
<dbReference type="GO" id="GO:0046872">
    <property type="term" value="F:metal ion binding"/>
    <property type="evidence" value="ECO:0007669"/>
    <property type="project" value="UniProtKB-KW"/>
</dbReference>
<sequence>MERPGAQPTGLEDRLRGLILSNNGNDIGSLPSPSPSPAKNPVDIPSGVARDSVLDSDIQPLPGPPDVAAAKQPKTGRKRLNQAQRRELSAQLSIPIDPRPLTSSNNWGSPPGSGAHRYNAHPHQYSHRSQSATLNQFDSNFHGSPPSHRYMNHRQNLPSNGPPGFEDQWRPQHGGNPDAMLRNRHQQYPRPQFESSSGHRGSHTGGGQGRYPPLTQETLDNQAALLNGLCETIIKDAEISFEEIARNEQFRLRIEYICRKTIAQHELQYEPNFIPETVQLRCFGSLSSGFATKASDMDLGLLSPLSFPQPDDGNSPVPRLLEKAFLEAGLGARLLTRTRVPIIKLCEKPSEQLYKALCQARVKWERGEPEDHGASGDEAADDEDEDTSPAVTEPQETATLLSPASDVALSNPDLSLVPGSGPYEDELAKLRQIGTTSLGNYFNSAKKLLRKFGKRDINSTNASELSEDDLQVVTDVAYAFVYGLADEELKTRLMSRYSVFAGTESRHTHYRCLSGMMAQIEGELLAMAWDKRSLPEKDLRSESEANNKVKYWGVLQDQRSFGTDPLGFSKELKLMRSMLQNIPSLQIQTLKQLQSESAVEYHQRTVKLCMELGIYDAANPDNPRLPIAIRQYALGIWDHKIRDQVLTCIDSMGVISLKAVARLHKSLQLAADFEKALSKGFYPNDIELVKTYIGMLRRPLQRSNPPHHYYDYVVPLTPQDMATVQAVKTLSDPSVAVRKAPRDPFGNGLEFPKSGVGVQCDINFSAHLALQNTLLLRCYSYVDPRVRPMVLFVKHWAKARGINTPYRGTLSSYGYVLMVLHYLVNVARPFVCPNLQQLARPPNPHMTPAEMEATQFCKGKDVRFWRDEEEIKGLASQNLLTQNRDSVGHLLRGFFEYYAHPGALSIGQGHGFEWGREVLSLRTLGGILTKQEKGWTGAKTVIVRQPSTPASASETLFEPPGQLATSPRSTVAPRQAASTETKEVRNRYLFAIEDPFEIDHNVARTVTHNGIVAIRDEFRRAWRIIRGVSKATSPSENLLQYIETDRDNEVTSHLSELVDEIHGVGRKGIS</sequence>
<comment type="similarity">
    <text evidence="4">Belongs to the DNA polymerase type-B-like family.</text>
</comment>
<feature type="compositionally biased region" description="Acidic residues" evidence="10">
    <location>
        <begin position="378"/>
        <end position="387"/>
    </location>
</feature>